<reference evidence="7" key="1">
    <citation type="submission" date="2019-11" db="EMBL/GenBank/DDBJ databases">
        <title>Isolation and characterization of two novel species in the genus Thiomicrorhabdus.</title>
        <authorList>
            <person name="Mochizuki J."/>
            <person name="Kojima H."/>
            <person name="Fukui M."/>
        </authorList>
    </citation>
    <scope>NUCLEOTIDE SEQUENCE [LARGE SCALE GENOMIC DNA]</scope>
    <source>
        <strain evidence="7">AkT22</strain>
    </source>
</reference>
<dbReference type="InterPro" id="IPR017911">
    <property type="entry name" value="MacB-like_ATP-bd"/>
</dbReference>
<dbReference type="InterPro" id="IPR017871">
    <property type="entry name" value="ABC_transporter-like_CS"/>
</dbReference>
<dbReference type="PANTHER" id="PTHR24220:SF689">
    <property type="entry name" value="LIPOPROTEIN-RELEASING SYSTEM ATP-BINDING PROTEIN LOLD"/>
    <property type="match status" value="1"/>
</dbReference>
<dbReference type="AlphaFoldDB" id="A0A6F8PQH2"/>
<evidence type="ECO:0000256" key="4">
    <source>
        <dbReference type="ARBA" id="ARBA00038388"/>
    </source>
</evidence>
<keyword evidence="1" id="KW-0813">Transport</keyword>
<dbReference type="PROSITE" id="PS00211">
    <property type="entry name" value="ABC_TRANSPORTER_1"/>
    <property type="match status" value="1"/>
</dbReference>
<dbReference type="EMBL" id="AP021888">
    <property type="protein sequence ID" value="BBP44373.1"/>
    <property type="molecule type" value="Genomic_DNA"/>
</dbReference>
<dbReference type="PANTHER" id="PTHR24220">
    <property type="entry name" value="IMPORT ATP-BINDING PROTEIN"/>
    <property type="match status" value="1"/>
</dbReference>
<keyword evidence="2" id="KW-0547">Nucleotide-binding</keyword>
<sequence length="243" mass="26567">MTMQHTHTPLNSDSPVIELTEVAYEVPSQEHGLLSILKGATLKVQPQETLALVGRSGSGKSTLLALMAGLESPTQGEVRLLGQSLSALSEDQRAQLRALQVGFVFQNFQLLPNMTALENILMPLELFQVADAKPKALAALEKVGLSHRLSHRPGLLSGGEQQRVAIARALVTEPKVLFADEPTGSLDEETAHGIQELLFKLNQETQTTLVLVTHDLEFAERCHRQVFLHQGHLVNRDLSPLEA</sequence>
<dbReference type="PROSITE" id="PS50893">
    <property type="entry name" value="ABC_TRANSPORTER_2"/>
    <property type="match status" value="1"/>
</dbReference>
<organism evidence="6 7">
    <name type="scientific">Thiosulfativibrio zosterae</name>
    <dbReference type="NCBI Taxonomy" id="2675053"/>
    <lineage>
        <taxon>Bacteria</taxon>
        <taxon>Pseudomonadati</taxon>
        <taxon>Pseudomonadota</taxon>
        <taxon>Gammaproteobacteria</taxon>
        <taxon>Thiotrichales</taxon>
        <taxon>Piscirickettsiaceae</taxon>
        <taxon>Thiosulfativibrio</taxon>
    </lineage>
</organism>
<accession>A0A6F8PQH2</accession>
<dbReference type="GO" id="GO:0005524">
    <property type="term" value="F:ATP binding"/>
    <property type="evidence" value="ECO:0007669"/>
    <property type="project" value="UniProtKB-KW"/>
</dbReference>
<evidence type="ECO:0000313" key="7">
    <source>
        <dbReference type="Proteomes" id="UP000501466"/>
    </source>
</evidence>
<dbReference type="GO" id="GO:1902495">
    <property type="term" value="C:transmembrane transporter complex"/>
    <property type="evidence" value="ECO:0007669"/>
    <property type="project" value="UniProtKB-ARBA"/>
</dbReference>
<keyword evidence="7" id="KW-1185">Reference proteome</keyword>
<evidence type="ECO:0000259" key="5">
    <source>
        <dbReference type="PROSITE" id="PS50893"/>
    </source>
</evidence>
<dbReference type="KEGG" id="tzo:THMIRHAT_21190"/>
<dbReference type="SUPFAM" id="SSF52540">
    <property type="entry name" value="P-loop containing nucleoside triphosphate hydrolases"/>
    <property type="match status" value="1"/>
</dbReference>
<dbReference type="GO" id="GO:0016887">
    <property type="term" value="F:ATP hydrolysis activity"/>
    <property type="evidence" value="ECO:0007669"/>
    <property type="project" value="InterPro"/>
</dbReference>
<comment type="similarity">
    <text evidence="4">Belongs to the ABC transporter superfamily. Macrolide exporter (TC 3.A.1.122) family.</text>
</comment>
<keyword evidence="3 6" id="KW-0067">ATP-binding</keyword>
<evidence type="ECO:0000313" key="6">
    <source>
        <dbReference type="EMBL" id="BBP44373.1"/>
    </source>
</evidence>
<dbReference type="FunFam" id="3.40.50.300:FF:000032">
    <property type="entry name" value="Export ABC transporter ATP-binding protein"/>
    <property type="match status" value="1"/>
</dbReference>
<feature type="domain" description="ABC transporter" evidence="5">
    <location>
        <begin position="17"/>
        <end position="243"/>
    </location>
</feature>
<name>A0A6F8PQH2_9GAMM</name>
<proteinExistence type="inferred from homology"/>
<evidence type="ECO:0000256" key="1">
    <source>
        <dbReference type="ARBA" id="ARBA00022448"/>
    </source>
</evidence>
<dbReference type="RefSeq" id="WP_243831447.1">
    <property type="nucleotide sequence ID" value="NZ_AP021888.1"/>
</dbReference>
<dbReference type="InterPro" id="IPR003593">
    <property type="entry name" value="AAA+_ATPase"/>
</dbReference>
<protein>
    <submittedName>
        <fullName evidence="6">ABC transporter ATP-binding protein</fullName>
    </submittedName>
</protein>
<dbReference type="GO" id="GO:0005886">
    <property type="term" value="C:plasma membrane"/>
    <property type="evidence" value="ECO:0007669"/>
    <property type="project" value="TreeGrafter"/>
</dbReference>
<evidence type="ECO:0000256" key="3">
    <source>
        <dbReference type="ARBA" id="ARBA00022840"/>
    </source>
</evidence>
<dbReference type="CDD" id="cd03255">
    <property type="entry name" value="ABC_MJ0796_LolCDE_FtsE"/>
    <property type="match status" value="1"/>
</dbReference>
<dbReference type="SMART" id="SM00382">
    <property type="entry name" value="AAA"/>
    <property type="match status" value="1"/>
</dbReference>
<gene>
    <name evidence="6" type="primary">ybbA</name>
    <name evidence="6" type="ORF">THMIRHAT_21190</name>
</gene>
<dbReference type="Pfam" id="PF00005">
    <property type="entry name" value="ABC_tran"/>
    <property type="match status" value="1"/>
</dbReference>
<dbReference type="Proteomes" id="UP000501466">
    <property type="component" value="Chromosome"/>
</dbReference>
<dbReference type="InterPro" id="IPR003439">
    <property type="entry name" value="ABC_transporter-like_ATP-bd"/>
</dbReference>
<dbReference type="InterPro" id="IPR027417">
    <property type="entry name" value="P-loop_NTPase"/>
</dbReference>
<dbReference type="GO" id="GO:0022857">
    <property type="term" value="F:transmembrane transporter activity"/>
    <property type="evidence" value="ECO:0007669"/>
    <property type="project" value="UniProtKB-ARBA"/>
</dbReference>
<dbReference type="InterPro" id="IPR015854">
    <property type="entry name" value="ABC_transpr_LolD-like"/>
</dbReference>
<dbReference type="Gene3D" id="3.40.50.300">
    <property type="entry name" value="P-loop containing nucleotide triphosphate hydrolases"/>
    <property type="match status" value="1"/>
</dbReference>
<evidence type="ECO:0000256" key="2">
    <source>
        <dbReference type="ARBA" id="ARBA00022741"/>
    </source>
</evidence>